<name>A0A9D1FU88_9BACT</name>
<accession>A0A9D1FU88</accession>
<dbReference type="AlphaFoldDB" id="A0A9D1FU88"/>
<dbReference type="PROSITE" id="PS51186">
    <property type="entry name" value="GNAT"/>
    <property type="match status" value="1"/>
</dbReference>
<gene>
    <name evidence="2" type="ORF">IAD41_01130</name>
</gene>
<dbReference type="Proteomes" id="UP000824139">
    <property type="component" value="Unassembled WGS sequence"/>
</dbReference>
<evidence type="ECO:0000313" key="3">
    <source>
        <dbReference type="Proteomes" id="UP000824139"/>
    </source>
</evidence>
<feature type="domain" description="N-acetyltransferase" evidence="1">
    <location>
        <begin position="1"/>
        <end position="147"/>
    </location>
</feature>
<dbReference type="Pfam" id="PF00583">
    <property type="entry name" value="Acetyltransf_1"/>
    <property type="match status" value="1"/>
</dbReference>
<reference evidence="2" key="2">
    <citation type="journal article" date="2021" name="PeerJ">
        <title>Extensive microbial diversity within the chicken gut microbiome revealed by metagenomics and culture.</title>
        <authorList>
            <person name="Gilroy R."/>
            <person name="Ravi A."/>
            <person name="Getino M."/>
            <person name="Pursley I."/>
            <person name="Horton D.L."/>
            <person name="Alikhan N.F."/>
            <person name="Baker D."/>
            <person name="Gharbi K."/>
            <person name="Hall N."/>
            <person name="Watson M."/>
            <person name="Adriaenssens E.M."/>
            <person name="Foster-Nyarko E."/>
            <person name="Jarju S."/>
            <person name="Secka A."/>
            <person name="Antonio M."/>
            <person name="Oren A."/>
            <person name="Chaudhuri R.R."/>
            <person name="La Ragione R."/>
            <person name="Hildebrand F."/>
            <person name="Pallen M.J."/>
        </authorList>
    </citation>
    <scope>NUCLEOTIDE SEQUENCE</scope>
    <source>
        <strain evidence="2">CHK152-2994</strain>
    </source>
</reference>
<organism evidence="2 3">
    <name type="scientific">Candidatus Scatenecus faecavium</name>
    <dbReference type="NCBI Taxonomy" id="2840915"/>
    <lineage>
        <taxon>Bacteria</taxon>
        <taxon>Candidatus Scatenecus</taxon>
    </lineage>
</organism>
<proteinExistence type="predicted"/>
<evidence type="ECO:0000259" key="1">
    <source>
        <dbReference type="PROSITE" id="PS51186"/>
    </source>
</evidence>
<sequence>MFRKINQNDKDFYINSVKAFYSSDAVLHSIPESYITKTFDELMASDVYAECYIIEKEGERAGYALLAKTFSQEAGGIVVWLEEIYILPEFRSCGLGGKFLRFLKENMKASRLRLELCPSNSRACDVYKRHDFEILNYNQMIYEKKEP</sequence>
<dbReference type="InterPro" id="IPR016181">
    <property type="entry name" value="Acyl_CoA_acyltransferase"/>
</dbReference>
<dbReference type="Gene3D" id="3.40.630.30">
    <property type="match status" value="1"/>
</dbReference>
<evidence type="ECO:0000313" key="2">
    <source>
        <dbReference type="EMBL" id="HIS82199.1"/>
    </source>
</evidence>
<dbReference type="GO" id="GO:0016747">
    <property type="term" value="F:acyltransferase activity, transferring groups other than amino-acyl groups"/>
    <property type="evidence" value="ECO:0007669"/>
    <property type="project" value="InterPro"/>
</dbReference>
<dbReference type="EMBL" id="DVJO01000025">
    <property type="protein sequence ID" value="HIS82199.1"/>
    <property type="molecule type" value="Genomic_DNA"/>
</dbReference>
<comment type="caution">
    <text evidence="2">The sequence shown here is derived from an EMBL/GenBank/DDBJ whole genome shotgun (WGS) entry which is preliminary data.</text>
</comment>
<protein>
    <submittedName>
        <fullName evidence="2">GNAT family N-acetyltransferase</fullName>
    </submittedName>
</protein>
<dbReference type="CDD" id="cd04301">
    <property type="entry name" value="NAT_SF"/>
    <property type="match status" value="1"/>
</dbReference>
<dbReference type="SUPFAM" id="SSF55729">
    <property type="entry name" value="Acyl-CoA N-acyltransferases (Nat)"/>
    <property type="match status" value="1"/>
</dbReference>
<reference evidence="2" key="1">
    <citation type="submission" date="2020-10" db="EMBL/GenBank/DDBJ databases">
        <authorList>
            <person name="Gilroy R."/>
        </authorList>
    </citation>
    <scope>NUCLEOTIDE SEQUENCE</scope>
    <source>
        <strain evidence="2">CHK152-2994</strain>
    </source>
</reference>
<dbReference type="InterPro" id="IPR000182">
    <property type="entry name" value="GNAT_dom"/>
</dbReference>